<evidence type="ECO:0000256" key="1">
    <source>
        <dbReference type="SAM" id="MobiDB-lite"/>
    </source>
</evidence>
<protein>
    <recommendedName>
        <fullName evidence="5">Secreted protein</fullName>
    </recommendedName>
</protein>
<feature type="region of interest" description="Disordered" evidence="1">
    <location>
        <begin position="85"/>
        <end position="137"/>
    </location>
</feature>
<keyword evidence="2" id="KW-0732">Signal</keyword>
<feature type="compositionally biased region" description="Low complexity" evidence="1">
    <location>
        <begin position="126"/>
        <end position="137"/>
    </location>
</feature>
<name>A0A5J5CC39_9PERO</name>
<reference evidence="3 4" key="1">
    <citation type="submission" date="2019-08" db="EMBL/GenBank/DDBJ databases">
        <title>A chromosome-level genome assembly, high-density linkage maps, and genome scans reveal the genomic architecture of hybrid incompatibilities underlying speciation via character displacement in darters (Percidae: Etheostominae).</title>
        <authorList>
            <person name="Moran R.L."/>
            <person name="Catchen J.M."/>
            <person name="Fuller R.C."/>
        </authorList>
    </citation>
    <scope>NUCLEOTIDE SEQUENCE [LARGE SCALE GENOMIC DNA]</scope>
    <source>
        <strain evidence="3">EspeVRDwgs_2016</strain>
        <tissue evidence="3">Muscle</tissue>
    </source>
</reference>
<dbReference type="AlphaFoldDB" id="A0A5J5CC39"/>
<evidence type="ECO:0000256" key="2">
    <source>
        <dbReference type="SAM" id="SignalP"/>
    </source>
</evidence>
<comment type="caution">
    <text evidence="3">The sequence shown here is derived from an EMBL/GenBank/DDBJ whole genome shotgun (WGS) entry which is preliminary data.</text>
</comment>
<gene>
    <name evidence="3" type="ORF">FQN60_005396</name>
</gene>
<sequence>MVPSSQRSAILLLGGLLGLLGQQDGLDVGQHAALSDGHPAQQLVELLVVADRQLQVAGDDPGLLVVPGGVSGQLQDLSGQVLQHRRQVHGGSGTDPLGVVPLPQEPVDSADWELEPGPGGPGLGLSSGFASGFSSSR</sequence>
<keyword evidence="4" id="KW-1185">Reference proteome</keyword>
<organism evidence="3 4">
    <name type="scientific">Etheostoma spectabile</name>
    <name type="common">orangethroat darter</name>
    <dbReference type="NCBI Taxonomy" id="54343"/>
    <lineage>
        <taxon>Eukaryota</taxon>
        <taxon>Metazoa</taxon>
        <taxon>Chordata</taxon>
        <taxon>Craniata</taxon>
        <taxon>Vertebrata</taxon>
        <taxon>Euteleostomi</taxon>
        <taxon>Actinopterygii</taxon>
        <taxon>Neopterygii</taxon>
        <taxon>Teleostei</taxon>
        <taxon>Neoteleostei</taxon>
        <taxon>Acanthomorphata</taxon>
        <taxon>Eupercaria</taxon>
        <taxon>Perciformes</taxon>
        <taxon>Percoidei</taxon>
        <taxon>Percidae</taxon>
        <taxon>Etheostomatinae</taxon>
        <taxon>Etheostoma</taxon>
    </lineage>
</organism>
<proteinExistence type="predicted"/>
<evidence type="ECO:0000313" key="4">
    <source>
        <dbReference type="Proteomes" id="UP000327493"/>
    </source>
</evidence>
<dbReference type="EMBL" id="VOFY01001624">
    <property type="protein sequence ID" value="KAA8577959.1"/>
    <property type="molecule type" value="Genomic_DNA"/>
</dbReference>
<feature type="chain" id="PRO_5023822178" description="Secreted protein" evidence="2">
    <location>
        <begin position="26"/>
        <end position="137"/>
    </location>
</feature>
<feature type="signal peptide" evidence="2">
    <location>
        <begin position="1"/>
        <end position="25"/>
    </location>
</feature>
<evidence type="ECO:0008006" key="5">
    <source>
        <dbReference type="Google" id="ProtNLM"/>
    </source>
</evidence>
<accession>A0A5J5CC39</accession>
<feature type="non-terminal residue" evidence="3">
    <location>
        <position position="137"/>
    </location>
</feature>
<evidence type="ECO:0000313" key="3">
    <source>
        <dbReference type="EMBL" id="KAA8577959.1"/>
    </source>
</evidence>
<dbReference type="Proteomes" id="UP000327493">
    <property type="component" value="Unassembled WGS sequence"/>
</dbReference>